<dbReference type="GO" id="GO:0005886">
    <property type="term" value="C:plasma membrane"/>
    <property type="evidence" value="ECO:0007669"/>
    <property type="project" value="UniProtKB-SubCell"/>
</dbReference>
<dbReference type="GO" id="GO:0005524">
    <property type="term" value="F:ATP binding"/>
    <property type="evidence" value="ECO:0007669"/>
    <property type="project" value="UniProtKB-KW"/>
</dbReference>
<dbReference type="OrthoDB" id="9792991at2"/>
<dbReference type="AlphaFoldDB" id="A0A5C4T4G9"/>
<dbReference type="Proteomes" id="UP000307943">
    <property type="component" value="Unassembled WGS sequence"/>
</dbReference>
<evidence type="ECO:0000256" key="7">
    <source>
        <dbReference type="ARBA" id="ARBA00022692"/>
    </source>
</evidence>
<keyword evidence="4" id="KW-1003">Cell membrane</keyword>
<dbReference type="EC" id="2.7.13.3" evidence="3"/>
<keyword evidence="10" id="KW-0067">ATP-binding</keyword>
<dbReference type="SUPFAM" id="SSF158472">
    <property type="entry name" value="HAMP domain-like"/>
    <property type="match status" value="1"/>
</dbReference>
<evidence type="ECO:0000256" key="13">
    <source>
        <dbReference type="ARBA" id="ARBA00023136"/>
    </source>
</evidence>
<keyword evidence="11 14" id="KW-1133">Transmembrane helix</keyword>
<keyword evidence="6" id="KW-0808">Transferase</keyword>
<proteinExistence type="predicted"/>
<dbReference type="Pfam" id="PF02518">
    <property type="entry name" value="HATPase_c"/>
    <property type="match status" value="1"/>
</dbReference>
<dbReference type="GO" id="GO:0000155">
    <property type="term" value="F:phosphorelay sensor kinase activity"/>
    <property type="evidence" value="ECO:0007669"/>
    <property type="project" value="InterPro"/>
</dbReference>
<dbReference type="EMBL" id="VDCQ01000046">
    <property type="protein sequence ID" value="TNJ63207.1"/>
    <property type="molecule type" value="Genomic_DNA"/>
</dbReference>
<keyword evidence="7 14" id="KW-0812">Transmembrane</keyword>
<dbReference type="InterPro" id="IPR050398">
    <property type="entry name" value="HssS/ArlS-like"/>
</dbReference>
<keyword evidence="12" id="KW-0902">Two-component regulatory system</keyword>
<evidence type="ECO:0000256" key="9">
    <source>
        <dbReference type="ARBA" id="ARBA00022777"/>
    </source>
</evidence>
<feature type="transmembrane region" description="Helical" evidence="14">
    <location>
        <begin position="71"/>
        <end position="90"/>
    </location>
</feature>
<evidence type="ECO:0000256" key="6">
    <source>
        <dbReference type="ARBA" id="ARBA00022679"/>
    </source>
</evidence>
<keyword evidence="9 17" id="KW-0418">Kinase</keyword>
<protein>
    <recommendedName>
        <fullName evidence="3">histidine kinase</fullName>
        <ecNumber evidence="3">2.7.13.3</ecNumber>
    </recommendedName>
</protein>
<dbReference type="Pfam" id="PF00512">
    <property type="entry name" value="HisKA"/>
    <property type="match status" value="1"/>
</dbReference>
<feature type="domain" description="Histidine kinase" evidence="15">
    <location>
        <begin position="151"/>
        <end position="370"/>
    </location>
</feature>
<evidence type="ECO:0000256" key="10">
    <source>
        <dbReference type="ARBA" id="ARBA00022840"/>
    </source>
</evidence>
<dbReference type="SUPFAM" id="SSF47384">
    <property type="entry name" value="Homodimeric domain of signal transducing histidine kinase"/>
    <property type="match status" value="1"/>
</dbReference>
<evidence type="ECO:0000256" key="8">
    <source>
        <dbReference type="ARBA" id="ARBA00022741"/>
    </source>
</evidence>
<dbReference type="SMART" id="SM00388">
    <property type="entry name" value="HisKA"/>
    <property type="match status" value="1"/>
</dbReference>
<dbReference type="Gene3D" id="1.10.287.130">
    <property type="match status" value="1"/>
</dbReference>
<reference evidence="17 18" key="1">
    <citation type="submission" date="2019-05" db="EMBL/GenBank/DDBJ databases">
        <title>We sequenced the genome of Paenibacillus hemerocallicola KCTC 33185 for further insight into its adaptation and study the phylogeny of Paenibacillus.</title>
        <authorList>
            <person name="Narsing Rao M.P."/>
        </authorList>
    </citation>
    <scope>NUCLEOTIDE SEQUENCE [LARGE SCALE GENOMIC DNA]</scope>
    <source>
        <strain evidence="17 18">KCTC 33185</strain>
    </source>
</reference>
<evidence type="ECO:0000256" key="14">
    <source>
        <dbReference type="SAM" id="Phobius"/>
    </source>
</evidence>
<keyword evidence="5" id="KW-0597">Phosphoprotein</keyword>
<feature type="transmembrane region" description="Helical" evidence="14">
    <location>
        <begin position="47"/>
        <end position="65"/>
    </location>
</feature>
<dbReference type="FunFam" id="1.10.287.130:FF:000008">
    <property type="entry name" value="Two-component sensor histidine kinase"/>
    <property type="match status" value="1"/>
</dbReference>
<dbReference type="PROSITE" id="PS50885">
    <property type="entry name" value="HAMP"/>
    <property type="match status" value="1"/>
</dbReference>
<evidence type="ECO:0000259" key="15">
    <source>
        <dbReference type="PROSITE" id="PS50109"/>
    </source>
</evidence>
<dbReference type="InterPro" id="IPR036890">
    <property type="entry name" value="HATPase_C_sf"/>
</dbReference>
<dbReference type="SMART" id="SM00304">
    <property type="entry name" value="HAMP"/>
    <property type="match status" value="1"/>
</dbReference>
<dbReference type="InterPro" id="IPR003661">
    <property type="entry name" value="HisK_dim/P_dom"/>
</dbReference>
<organism evidence="17 18">
    <name type="scientific">Paenibacillus hemerocallicola</name>
    <dbReference type="NCBI Taxonomy" id="1172614"/>
    <lineage>
        <taxon>Bacteria</taxon>
        <taxon>Bacillati</taxon>
        <taxon>Bacillota</taxon>
        <taxon>Bacilli</taxon>
        <taxon>Bacillales</taxon>
        <taxon>Paenibacillaceae</taxon>
        <taxon>Paenibacillus</taxon>
    </lineage>
</organism>
<evidence type="ECO:0000256" key="12">
    <source>
        <dbReference type="ARBA" id="ARBA00023012"/>
    </source>
</evidence>
<evidence type="ECO:0000313" key="17">
    <source>
        <dbReference type="EMBL" id="TNJ63207.1"/>
    </source>
</evidence>
<evidence type="ECO:0000256" key="4">
    <source>
        <dbReference type="ARBA" id="ARBA00022475"/>
    </source>
</evidence>
<sequence>MSATSGKRWRTIRVNRDTFKRFGESGIRWNKRLLAVLDWKRSIRGRILWSTLLSFFLAVTISWIWNNFLLLVVLFLLFFFLFMHNIASYIRTLADGLMRIAQGNLNYRLPLNRHDELGSVAININYMAEQLQDMIEKERRIEKSKMELITNVSHDLRTPLTSIIGYLNLLQHDDYSNLEEHKRYIQNTYNKTQQLKKLIDDLFEYTRLTSGTAQLSIQSVDLTGLLEQILTEFEPIAQEHLLTVSRFSERDHLTGMADVEKFVRAIDNLLMNALKFSDKPGEIAVRLLERGGQARLEVENRGKPISKEQERLLFERFYKADSSRNDPAMLPGAGLGLSIAKSIAELHGGQLGLEHRNGRFTFYIELPGTNRPSPGED</sequence>
<dbReference type="PANTHER" id="PTHR45528:SF8">
    <property type="entry name" value="HISTIDINE KINASE"/>
    <property type="match status" value="1"/>
</dbReference>
<comment type="catalytic activity">
    <reaction evidence="1">
        <text>ATP + protein L-histidine = ADP + protein N-phospho-L-histidine.</text>
        <dbReference type="EC" id="2.7.13.3"/>
    </reaction>
</comment>
<comment type="subcellular location">
    <subcellularLocation>
        <location evidence="2">Cell membrane</location>
        <topology evidence="2">Multi-pass membrane protein</topology>
    </subcellularLocation>
</comment>
<comment type="caution">
    <text evidence="17">The sequence shown here is derived from an EMBL/GenBank/DDBJ whole genome shotgun (WGS) entry which is preliminary data.</text>
</comment>
<dbReference type="PANTHER" id="PTHR45528">
    <property type="entry name" value="SENSOR HISTIDINE KINASE CPXA"/>
    <property type="match status" value="1"/>
</dbReference>
<dbReference type="SUPFAM" id="SSF55874">
    <property type="entry name" value="ATPase domain of HSP90 chaperone/DNA topoisomerase II/histidine kinase"/>
    <property type="match status" value="1"/>
</dbReference>
<evidence type="ECO:0000256" key="2">
    <source>
        <dbReference type="ARBA" id="ARBA00004651"/>
    </source>
</evidence>
<dbReference type="SMART" id="SM00387">
    <property type="entry name" value="HATPase_c"/>
    <property type="match status" value="1"/>
</dbReference>
<gene>
    <name evidence="17" type="ORF">FE784_26440</name>
</gene>
<dbReference type="InterPro" id="IPR004358">
    <property type="entry name" value="Sig_transdc_His_kin-like_C"/>
</dbReference>
<feature type="domain" description="HAMP" evidence="16">
    <location>
        <begin position="84"/>
        <end position="136"/>
    </location>
</feature>
<name>A0A5C4T4G9_9BACL</name>
<dbReference type="InterPro" id="IPR005467">
    <property type="entry name" value="His_kinase_dom"/>
</dbReference>
<evidence type="ECO:0000256" key="3">
    <source>
        <dbReference type="ARBA" id="ARBA00012438"/>
    </source>
</evidence>
<dbReference type="PROSITE" id="PS50109">
    <property type="entry name" value="HIS_KIN"/>
    <property type="match status" value="1"/>
</dbReference>
<keyword evidence="8" id="KW-0547">Nucleotide-binding</keyword>
<evidence type="ECO:0000256" key="11">
    <source>
        <dbReference type="ARBA" id="ARBA00022989"/>
    </source>
</evidence>
<dbReference type="CDD" id="cd06225">
    <property type="entry name" value="HAMP"/>
    <property type="match status" value="1"/>
</dbReference>
<dbReference type="PRINTS" id="PR00344">
    <property type="entry name" value="BCTRLSENSOR"/>
</dbReference>
<dbReference type="InterPro" id="IPR036097">
    <property type="entry name" value="HisK_dim/P_sf"/>
</dbReference>
<evidence type="ECO:0000256" key="1">
    <source>
        <dbReference type="ARBA" id="ARBA00000085"/>
    </source>
</evidence>
<evidence type="ECO:0000313" key="18">
    <source>
        <dbReference type="Proteomes" id="UP000307943"/>
    </source>
</evidence>
<dbReference type="Gene3D" id="6.10.340.10">
    <property type="match status" value="1"/>
</dbReference>
<dbReference type="InterPro" id="IPR003594">
    <property type="entry name" value="HATPase_dom"/>
</dbReference>
<dbReference type="CDD" id="cd00075">
    <property type="entry name" value="HATPase"/>
    <property type="match status" value="1"/>
</dbReference>
<evidence type="ECO:0000256" key="5">
    <source>
        <dbReference type="ARBA" id="ARBA00022553"/>
    </source>
</evidence>
<dbReference type="CDD" id="cd00082">
    <property type="entry name" value="HisKA"/>
    <property type="match status" value="1"/>
</dbReference>
<dbReference type="Gene3D" id="3.30.565.10">
    <property type="entry name" value="Histidine kinase-like ATPase, C-terminal domain"/>
    <property type="match status" value="1"/>
</dbReference>
<evidence type="ECO:0000259" key="16">
    <source>
        <dbReference type="PROSITE" id="PS50885"/>
    </source>
</evidence>
<dbReference type="InterPro" id="IPR003660">
    <property type="entry name" value="HAMP_dom"/>
</dbReference>
<dbReference type="Pfam" id="PF00672">
    <property type="entry name" value="HAMP"/>
    <property type="match status" value="1"/>
</dbReference>
<accession>A0A5C4T4G9</accession>
<keyword evidence="13 14" id="KW-0472">Membrane</keyword>
<keyword evidence="18" id="KW-1185">Reference proteome</keyword>